<accession>A0A6P7GTL2</accession>
<dbReference type="RefSeq" id="XP_028152834.1">
    <property type="nucleotide sequence ID" value="XM_028297033.1"/>
</dbReference>
<name>A0A6P7GTL2_DIAVI</name>
<dbReference type="AlphaFoldDB" id="A0A6P7GTL2"/>
<organism evidence="1">
    <name type="scientific">Diabrotica virgifera virgifera</name>
    <name type="common">western corn rootworm</name>
    <dbReference type="NCBI Taxonomy" id="50390"/>
    <lineage>
        <taxon>Eukaryota</taxon>
        <taxon>Metazoa</taxon>
        <taxon>Ecdysozoa</taxon>
        <taxon>Arthropoda</taxon>
        <taxon>Hexapoda</taxon>
        <taxon>Insecta</taxon>
        <taxon>Pterygota</taxon>
        <taxon>Neoptera</taxon>
        <taxon>Endopterygota</taxon>
        <taxon>Coleoptera</taxon>
        <taxon>Polyphaga</taxon>
        <taxon>Cucujiformia</taxon>
        <taxon>Chrysomeloidea</taxon>
        <taxon>Chrysomelidae</taxon>
        <taxon>Galerucinae</taxon>
        <taxon>Diabroticina</taxon>
        <taxon>Diabroticites</taxon>
        <taxon>Diabrotica</taxon>
    </lineage>
</organism>
<dbReference type="InterPro" id="IPR013083">
    <property type="entry name" value="Znf_RING/FYVE/PHD"/>
</dbReference>
<dbReference type="SUPFAM" id="SSF57903">
    <property type="entry name" value="FYVE/PHD zinc finger"/>
    <property type="match status" value="1"/>
</dbReference>
<dbReference type="InterPro" id="IPR011011">
    <property type="entry name" value="Znf_FYVE_PHD"/>
</dbReference>
<evidence type="ECO:0000313" key="1">
    <source>
        <dbReference type="RefSeq" id="XP_028152834.1"/>
    </source>
</evidence>
<protein>
    <submittedName>
        <fullName evidence="1">Uncharacterized protein LOC114346264</fullName>
    </submittedName>
</protein>
<dbReference type="InParanoid" id="A0A6P7GTL2"/>
<reference evidence="1" key="1">
    <citation type="submission" date="2025-08" db="UniProtKB">
        <authorList>
            <consortium name="RefSeq"/>
        </authorList>
    </citation>
    <scope>IDENTIFICATION</scope>
    <source>
        <tissue evidence="1">Whole insect</tissue>
    </source>
</reference>
<proteinExistence type="predicted"/>
<sequence>MSCFLCKNGLSKELNKKIRCDLCNTQFCQSCSGISSTEIRVLQLASTRKLKFECENCQSSATILNPAIDVKFQALQKHFEALLDSMNAGYQKSVEELKNEIVILRESNIQMIHTLNGCSGSMSLLNMNATSLAKDTVVLSPSVPCPPPVFAENVSGIPTDSIHGTAKYRTTSSKKPPNVNHKNNVSRSTFAEVVGTVADADFAGVERMRFIHLK</sequence>
<gene>
    <name evidence="1" type="primary">LOC114346264</name>
</gene>
<dbReference type="Gene3D" id="3.30.40.10">
    <property type="entry name" value="Zinc/RING finger domain, C3HC4 (zinc finger)"/>
    <property type="match status" value="1"/>
</dbReference>